<gene>
    <name evidence="2" type="ORF">EV191_102517</name>
</gene>
<dbReference type="Proteomes" id="UP000294911">
    <property type="component" value="Unassembled WGS sequence"/>
</dbReference>
<dbReference type="OrthoDB" id="5194333at2"/>
<feature type="transmembrane region" description="Helical" evidence="1">
    <location>
        <begin position="52"/>
        <end position="73"/>
    </location>
</feature>
<sequence>MAGAKRVTVMSPSTRLAHARRRVRGRWRVPRLDPADAERALALYRAQRARGVAALVLLAALLFGLPVLLSGWATLEQWRLVGIPMSWLALLVPYPVMMLLAAWQLRRAERIEDS</sequence>
<keyword evidence="1" id="KW-1133">Transmembrane helix</keyword>
<keyword evidence="3" id="KW-1185">Reference proteome</keyword>
<reference evidence="2 3" key="1">
    <citation type="submission" date="2019-03" db="EMBL/GenBank/DDBJ databases">
        <title>Genomic Encyclopedia of Type Strains, Phase IV (KMG-IV): sequencing the most valuable type-strain genomes for metagenomic binning, comparative biology and taxonomic classification.</title>
        <authorList>
            <person name="Goeker M."/>
        </authorList>
    </citation>
    <scope>NUCLEOTIDE SEQUENCE [LARGE SCALE GENOMIC DNA]</scope>
    <source>
        <strain evidence="2 3">DSM 45765</strain>
    </source>
</reference>
<evidence type="ECO:0000256" key="1">
    <source>
        <dbReference type="SAM" id="Phobius"/>
    </source>
</evidence>
<proteinExistence type="predicted"/>
<evidence type="ECO:0000313" key="2">
    <source>
        <dbReference type="EMBL" id="TCP55305.1"/>
    </source>
</evidence>
<evidence type="ECO:0000313" key="3">
    <source>
        <dbReference type="Proteomes" id="UP000294911"/>
    </source>
</evidence>
<name>A0A4R2R7C7_9PSEU</name>
<evidence type="ECO:0008006" key="4">
    <source>
        <dbReference type="Google" id="ProtNLM"/>
    </source>
</evidence>
<dbReference type="AlphaFoldDB" id="A0A4R2R7C7"/>
<feature type="transmembrane region" description="Helical" evidence="1">
    <location>
        <begin position="85"/>
        <end position="105"/>
    </location>
</feature>
<dbReference type="EMBL" id="SLXQ01000002">
    <property type="protein sequence ID" value="TCP55305.1"/>
    <property type="molecule type" value="Genomic_DNA"/>
</dbReference>
<dbReference type="RefSeq" id="WP_132876642.1">
    <property type="nucleotide sequence ID" value="NZ_SLXQ01000002.1"/>
</dbReference>
<accession>A0A4R2R7C7</accession>
<keyword evidence="1" id="KW-0812">Transmembrane</keyword>
<comment type="caution">
    <text evidence="2">The sequence shown here is derived from an EMBL/GenBank/DDBJ whole genome shotgun (WGS) entry which is preliminary data.</text>
</comment>
<keyword evidence="1" id="KW-0472">Membrane</keyword>
<organism evidence="2 3">
    <name type="scientific">Tamaricihabitans halophyticus</name>
    <dbReference type="NCBI Taxonomy" id="1262583"/>
    <lineage>
        <taxon>Bacteria</taxon>
        <taxon>Bacillati</taxon>
        <taxon>Actinomycetota</taxon>
        <taxon>Actinomycetes</taxon>
        <taxon>Pseudonocardiales</taxon>
        <taxon>Pseudonocardiaceae</taxon>
        <taxon>Tamaricihabitans</taxon>
    </lineage>
</organism>
<protein>
    <recommendedName>
        <fullName evidence="4">DUF485 domain-containing protein</fullName>
    </recommendedName>
</protein>